<dbReference type="RefSeq" id="WP_259627401.1">
    <property type="nucleotide sequence ID" value="NZ_JANYMP010000021.1"/>
</dbReference>
<dbReference type="AlphaFoldDB" id="A0A9X2VTH3"/>
<gene>
    <name evidence="3" type="ORF">NZH93_34095</name>
</gene>
<keyword evidence="1" id="KW-0472">Membrane</keyword>
<comment type="caution">
    <text evidence="3">The sequence shown here is derived from an EMBL/GenBank/DDBJ whole genome shotgun (WGS) entry which is preliminary data.</text>
</comment>
<evidence type="ECO:0000313" key="3">
    <source>
        <dbReference type="EMBL" id="MCS7481912.1"/>
    </source>
</evidence>
<feature type="domain" description="Thoeris protein ThsA Macro" evidence="2">
    <location>
        <begin position="86"/>
        <end position="267"/>
    </location>
</feature>
<proteinExistence type="predicted"/>
<evidence type="ECO:0000259" key="2">
    <source>
        <dbReference type="Pfam" id="PF20016"/>
    </source>
</evidence>
<protein>
    <submittedName>
        <fullName evidence="3">DUF6430 domain-containing protein</fullName>
    </submittedName>
</protein>
<keyword evidence="1" id="KW-0812">Transmembrane</keyword>
<evidence type="ECO:0000313" key="4">
    <source>
        <dbReference type="Proteomes" id="UP001141259"/>
    </source>
</evidence>
<dbReference type="Proteomes" id="UP001141259">
    <property type="component" value="Unassembled WGS sequence"/>
</dbReference>
<name>A0A9X2VTH3_9PSEU</name>
<feature type="transmembrane region" description="Helical" evidence="1">
    <location>
        <begin position="51"/>
        <end position="70"/>
    </location>
</feature>
<keyword evidence="4" id="KW-1185">Reference proteome</keyword>
<dbReference type="EMBL" id="JANYMP010000021">
    <property type="protein sequence ID" value="MCS7481912.1"/>
    <property type="molecule type" value="Genomic_DNA"/>
</dbReference>
<evidence type="ECO:0000256" key="1">
    <source>
        <dbReference type="SAM" id="Phobius"/>
    </source>
</evidence>
<dbReference type="Pfam" id="PF20016">
    <property type="entry name" value="ThsA_Macro"/>
    <property type="match status" value="1"/>
</dbReference>
<sequence length="286" mass="31563">MRRLHRNLRSTLATKRGLTILARDSLATFGVLGGSVQIYDVLTPKATYSPLVMAVLLGVLPITVGLTRAWPRDTLFRHLGQPDATIKITIGDLFNQDSHLVIGYTDTFDTDTTDPRVIHPRSIQAQFQQRYYPDSIALGRALTSTLSHITPQCDITKTHGNTNRYPIGSVAVLDVGNHLAFCLAYARMGHDLVARGTVDDIWNSLSALWDSIYTHAHREPVSIAVIGSELAKVDSLDRASLIRLIILSFIARTRTSVVTRQLTIVIHPNDSEKVDMLELAAFLATA</sequence>
<accession>A0A9X2VTH3</accession>
<reference evidence="3" key="1">
    <citation type="submission" date="2022-08" db="EMBL/GenBank/DDBJ databases">
        <authorList>
            <person name="Tistechok S."/>
            <person name="Samborskyy M."/>
            <person name="Roman I."/>
        </authorList>
    </citation>
    <scope>NUCLEOTIDE SEQUENCE</scope>
    <source>
        <strain evidence="3">DSM 103496</strain>
    </source>
</reference>
<organism evidence="3 4">
    <name type="scientific">Umezawaea endophytica</name>
    <dbReference type="NCBI Taxonomy" id="1654476"/>
    <lineage>
        <taxon>Bacteria</taxon>
        <taxon>Bacillati</taxon>
        <taxon>Actinomycetota</taxon>
        <taxon>Actinomycetes</taxon>
        <taxon>Pseudonocardiales</taxon>
        <taxon>Pseudonocardiaceae</taxon>
        <taxon>Umezawaea</taxon>
    </lineage>
</organism>
<keyword evidence="1" id="KW-1133">Transmembrane helix</keyword>
<dbReference type="InterPro" id="IPR045535">
    <property type="entry name" value="ThsA_Macro"/>
</dbReference>